<dbReference type="GO" id="GO:0046872">
    <property type="term" value="F:metal ion binding"/>
    <property type="evidence" value="ECO:0007669"/>
    <property type="project" value="UniProtKB-KW"/>
</dbReference>
<dbReference type="GO" id="GO:0006508">
    <property type="term" value="P:proteolysis"/>
    <property type="evidence" value="ECO:0007669"/>
    <property type="project" value="UniProtKB-KW"/>
</dbReference>
<accession>A2FE86</accession>
<dbReference type="KEGG" id="tva:4754552"/>
<dbReference type="GO" id="GO:0016020">
    <property type="term" value="C:membrane"/>
    <property type="evidence" value="ECO:0007669"/>
    <property type="project" value="InterPro"/>
</dbReference>
<reference evidence="10" key="1">
    <citation type="submission" date="2006-10" db="EMBL/GenBank/DDBJ databases">
        <authorList>
            <person name="Amadeo P."/>
            <person name="Zhao Q."/>
            <person name="Wortman J."/>
            <person name="Fraser-Liggett C."/>
            <person name="Carlton J."/>
        </authorList>
    </citation>
    <scope>NUCLEOTIDE SEQUENCE</scope>
    <source>
        <strain evidence="10">G3</strain>
    </source>
</reference>
<comment type="cofactor">
    <cofactor evidence="7">
        <name>Zn(2+)</name>
        <dbReference type="ChEBI" id="CHEBI:29105"/>
    </cofactor>
    <text evidence="7">Binds 1 zinc ion per subunit.</text>
</comment>
<dbReference type="Gene3D" id="3.90.132.10">
    <property type="entry name" value="Leishmanolysin , domain 2"/>
    <property type="match status" value="1"/>
</dbReference>
<dbReference type="PANTHER" id="PTHR10942:SF0">
    <property type="entry name" value="LEISHMANOLYSIN-LIKE PEPTIDASE"/>
    <property type="match status" value="1"/>
</dbReference>
<keyword evidence="5 7" id="KW-0862">Zinc</keyword>
<evidence type="ECO:0000256" key="5">
    <source>
        <dbReference type="ARBA" id="ARBA00022833"/>
    </source>
</evidence>
<evidence type="ECO:0000256" key="7">
    <source>
        <dbReference type="PIRSR" id="PIRSR601577-2"/>
    </source>
</evidence>
<evidence type="ECO:0000256" key="4">
    <source>
        <dbReference type="ARBA" id="ARBA00022801"/>
    </source>
</evidence>
<feature type="transmembrane region" description="Helical" evidence="9">
    <location>
        <begin position="444"/>
        <end position="468"/>
    </location>
</feature>
<dbReference type="SUPFAM" id="SSF55486">
    <property type="entry name" value="Metalloproteases ('zincins'), catalytic domain"/>
    <property type="match status" value="1"/>
</dbReference>
<keyword evidence="9" id="KW-0812">Transmembrane</keyword>
<dbReference type="FunFam" id="3.90.132.10:FF:000006">
    <property type="entry name" value="GP63-like"/>
    <property type="match status" value="1"/>
</dbReference>
<gene>
    <name evidence="10" type="ORF">TVAG_216800</name>
</gene>
<keyword evidence="11" id="KW-1185">Reference proteome</keyword>
<feature type="region of interest" description="Disordered" evidence="8">
    <location>
        <begin position="473"/>
        <end position="505"/>
    </location>
</feature>
<comment type="similarity">
    <text evidence="1">Belongs to the peptidase M8 family.</text>
</comment>
<dbReference type="InterPro" id="IPR001577">
    <property type="entry name" value="Peptidase_M8"/>
</dbReference>
<proteinExistence type="inferred from homology"/>
<reference evidence="10" key="2">
    <citation type="journal article" date="2007" name="Science">
        <title>Draft genome sequence of the sexually transmitted pathogen Trichomonas vaginalis.</title>
        <authorList>
            <person name="Carlton J.M."/>
            <person name="Hirt R.P."/>
            <person name="Silva J.C."/>
            <person name="Delcher A.L."/>
            <person name="Schatz M."/>
            <person name="Zhao Q."/>
            <person name="Wortman J.R."/>
            <person name="Bidwell S.L."/>
            <person name="Alsmark U.C.M."/>
            <person name="Besteiro S."/>
            <person name="Sicheritz-Ponten T."/>
            <person name="Noel C.J."/>
            <person name="Dacks J.B."/>
            <person name="Foster P.G."/>
            <person name="Simillion C."/>
            <person name="Van de Peer Y."/>
            <person name="Miranda-Saavedra D."/>
            <person name="Barton G.J."/>
            <person name="Westrop G.D."/>
            <person name="Mueller S."/>
            <person name="Dessi D."/>
            <person name="Fiori P.L."/>
            <person name="Ren Q."/>
            <person name="Paulsen I."/>
            <person name="Zhang H."/>
            <person name="Bastida-Corcuera F.D."/>
            <person name="Simoes-Barbosa A."/>
            <person name="Brown M.T."/>
            <person name="Hayes R.D."/>
            <person name="Mukherjee M."/>
            <person name="Okumura C.Y."/>
            <person name="Schneider R."/>
            <person name="Smith A.J."/>
            <person name="Vanacova S."/>
            <person name="Villalvazo M."/>
            <person name="Haas B.J."/>
            <person name="Pertea M."/>
            <person name="Feldblyum T.V."/>
            <person name="Utterback T.R."/>
            <person name="Shu C.L."/>
            <person name="Osoegawa K."/>
            <person name="de Jong P.J."/>
            <person name="Hrdy I."/>
            <person name="Horvathova L."/>
            <person name="Zubacova Z."/>
            <person name="Dolezal P."/>
            <person name="Malik S.B."/>
            <person name="Logsdon J.M. Jr."/>
            <person name="Henze K."/>
            <person name="Gupta A."/>
            <person name="Wang C.C."/>
            <person name="Dunne R.L."/>
            <person name="Upcroft J.A."/>
            <person name="Upcroft P."/>
            <person name="White O."/>
            <person name="Salzberg S.L."/>
            <person name="Tang P."/>
            <person name="Chiu C.-H."/>
            <person name="Lee Y.-S."/>
            <person name="Embley T.M."/>
            <person name="Coombs G.H."/>
            <person name="Mottram J.C."/>
            <person name="Tachezy J."/>
            <person name="Fraser-Liggett C.M."/>
            <person name="Johnson P.J."/>
        </authorList>
    </citation>
    <scope>NUCLEOTIDE SEQUENCE [LARGE SCALE GENOMIC DNA]</scope>
    <source>
        <strain evidence="10">G3</strain>
    </source>
</reference>
<sequence length="505" mass="57565">MESFIQIIPDKDRDSDLEISVMISYFSLFSNIMAQAGFSGLNSLKRPNSGFLIINYPYYRNSMGGIESQFGTKEAFTVNLLFHELMHTLVQVYTSTFHPYNSTEYYSENQTFCSMTKYGKKFKFLITPYAHIFALKHYGVEVFEGDDNNCTSGIEIELSGGSGTSGSHVDFRPFFTEPIIGTDPERRGMDFNRITDVSMAILHDTGNYKCNWSVAKPLVWGNPESQIGGKFIKDFATGPPQLVFPKGYLLGSDDNYFYTGFDFKYIGSGYQTMKGNDCQNKDTEFCKGVKFFNPLNMTYVGLLSILDYQHFKGPDVTCPKGKAVLPGYTFYRFYETDCGYFKCNKYDNFTFYIENTTYIDDMPLNITCNKTNVGQQFNYTVNSDPQKYGAWGTFKRTAYCPDPELFCRTVTLHEMNFVRDPFDLDSKQLDDPYAKSREQITLELTLSGIVASVTFIVNCVIIGFIIFYKVRERKGSKGKSSSESIEEDSVPAQDHEQPDQNYLSD</sequence>
<dbReference type="VEuPathDB" id="TrichDB:TVAG_216800"/>
<dbReference type="VEuPathDB" id="TrichDB:TVAGG3_0233570"/>
<organism evidence="10 11">
    <name type="scientific">Trichomonas vaginalis (strain ATCC PRA-98 / G3)</name>
    <dbReference type="NCBI Taxonomy" id="412133"/>
    <lineage>
        <taxon>Eukaryota</taxon>
        <taxon>Metamonada</taxon>
        <taxon>Parabasalia</taxon>
        <taxon>Trichomonadida</taxon>
        <taxon>Trichomonadidae</taxon>
        <taxon>Trichomonas</taxon>
    </lineage>
</organism>
<dbReference type="GO" id="GO:0007155">
    <property type="term" value="P:cell adhesion"/>
    <property type="evidence" value="ECO:0007669"/>
    <property type="project" value="InterPro"/>
</dbReference>
<dbReference type="GO" id="GO:0005737">
    <property type="term" value="C:cytoplasm"/>
    <property type="evidence" value="ECO:0000318"/>
    <property type="project" value="GO_Central"/>
</dbReference>
<evidence type="ECO:0000256" key="2">
    <source>
        <dbReference type="ARBA" id="ARBA00022670"/>
    </source>
</evidence>
<keyword evidence="9" id="KW-0472">Membrane</keyword>
<dbReference type="GO" id="GO:0004222">
    <property type="term" value="F:metalloendopeptidase activity"/>
    <property type="evidence" value="ECO:0007669"/>
    <property type="project" value="InterPro"/>
</dbReference>
<evidence type="ECO:0000313" key="11">
    <source>
        <dbReference type="Proteomes" id="UP000001542"/>
    </source>
</evidence>
<dbReference type="EMBL" id="DS113744">
    <property type="protein sequence ID" value="EAX96777.1"/>
    <property type="molecule type" value="Genomic_DNA"/>
</dbReference>
<protein>
    <submittedName>
        <fullName evidence="10">GP63-like</fullName>
    </submittedName>
</protein>
<name>A2FE86_TRIV3</name>
<evidence type="ECO:0000256" key="8">
    <source>
        <dbReference type="SAM" id="MobiDB-lite"/>
    </source>
</evidence>
<keyword evidence="3 7" id="KW-0479">Metal-binding</keyword>
<keyword evidence="2" id="KW-0645">Protease</keyword>
<evidence type="ECO:0000256" key="9">
    <source>
        <dbReference type="SAM" id="Phobius"/>
    </source>
</evidence>
<feature type="binding site" evidence="7">
    <location>
        <position position="168"/>
    </location>
    <ligand>
        <name>Zn(2+)</name>
        <dbReference type="ChEBI" id="CHEBI:29105"/>
        <note>catalytic</note>
    </ligand>
</feature>
<dbReference type="Proteomes" id="UP000001542">
    <property type="component" value="Unassembled WGS sequence"/>
</dbReference>
<dbReference type="Pfam" id="PF01457">
    <property type="entry name" value="Peptidase_M8"/>
    <property type="match status" value="1"/>
</dbReference>
<dbReference type="InParanoid" id="A2FE86"/>
<evidence type="ECO:0000256" key="3">
    <source>
        <dbReference type="ARBA" id="ARBA00022723"/>
    </source>
</evidence>
<dbReference type="PANTHER" id="PTHR10942">
    <property type="entry name" value="LEISHMANOLYSIN-LIKE PEPTIDASE"/>
    <property type="match status" value="1"/>
</dbReference>
<keyword evidence="4" id="KW-0378">Hydrolase</keyword>
<dbReference type="RefSeq" id="XP_001309707.1">
    <property type="nucleotide sequence ID" value="XM_001309706.1"/>
</dbReference>
<dbReference type="AlphaFoldDB" id="A2FE86"/>
<evidence type="ECO:0000256" key="6">
    <source>
        <dbReference type="ARBA" id="ARBA00023049"/>
    </source>
</evidence>
<keyword evidence="6 7" id="KW-0482">Metalloprotease</keyword>
<evidence type="ECO:0000313" key="10">
    <source>
        <dbReference type="EMBL" id="EAX96777.1"/>
    </source>
</evidence>
<keyword evidence="9" id="KW-1133">Transmembrane helix</keyword>
<dbReference type="GO" id="GO:0008233">
    <property type="term" value="F:peptidase activity"/>
    <property type="evidence" value="ECO:0000318"/>
    <property type="project" value="GO_Central"/>
</dbReference>
<evidence type="ECO:0000256" key="1">
    <source>
        <dbReference type="ARBA" id="ARBA00005860"/>
    </source>
</evidence>